<keyword evidence="10" id="KW-1185">Reference proteome</keyword>
<feature type="region of interest" description="Disordered" evidence="7">
    <location>
        <begin position="549"/>
        <end position="583"/>
    </location>
</feature>
<evidence type="ECO:0000256" key="6">
    <source>
        <dbReference type="ARBA" id="ARBA00023163"/>
    </source>
</evidence>
<evidence type="ECO:0000313" key="9">
    <source>
        <dbReference type="EMBL" id="KAJ8604488.1"/>
    </source>
</evidence>
<keyword evidence="4" id="KW-0862">Zinc</keyword>
<feature type="compositionally biased region" description="Polar residues" evidence="7">
    <location>
        <begin position="573"/>
        <end position="583"/>
    </location>
</feature>
<evidence type="ECO:0000256" key="3">
    <source>
        <dbReference type="ARBA" id="ARBA00022771"/>
    </source>
</evidence>
<dbReference type="CDD" id="cd21553">
    <property type="entry name" value="VEFS-box_EMF2-like"/>
    <property type="match status" value="1"/>
</dbReference>
<feature type="domain" description="Polycomb protein VEFS-Box" evidence="8">
    <location>
        <begin position="410"/>
        <end position="523"/>
    </location>
</feature>
<evidence type="ECO:0000313" key="10">
    <source>
        <dbReference type="Proteomes" id="UP001230188"/>
    </source>
</evidence>
<accession>A0AAD7XQ18</accession>
<dbReference type="Proteomes" id="UP001230188">
    <property type="component" value="Unassembled WGS sequence"/>
</dbReference>
<feature type="compositionally biased region" description="Acidic residues" evidence="7">
    <location>
        <begin position="109"/>
        <end position="121"/>
    </location>
</feature>
<protein>
    <recommendedName>
        <fullName evidence="8">Polycomb protein VEFS-Box domain-containing protein</fullName>
    </recommendedName>
</protein>
<proteinExistence type="inferred from homology"/>
<keyword evidence="6" id="KW-0804">Transcription</keyword>
<keyword evidence="5" id="KW-0805">Transcription regulation</keyword>
<dbReference type="Pfam" id="PF09733">
    <property type="entry name" value="VEFS-Box"/>
    <property type="match status" value="1"/>
</dbReference>
<dbReference type="InterPro" id="IPR019135">
    <property type="entry name" value="Polycomb_protein_VEFS-Box"/>
</dbReference>
<dbReference type="PANTHER" id="PTHR22597:SF0">
    <property type="entry name" value="POLYCOMB PROTEIN SUZ12"/>
    <property type="match status" value="1"/>
</dbReference>
<comment type="similarity">
    <text evidence="1">Belongs to the VEFS (VRN2-EMF2-FIS2-SU(Z)12) family.</text>
</comment>
<reference evidence="9" key="1">
    <citation type="submission" date="2023-01" db="EMBL/GenBank/DDBJ databases">
        <title>Metagenome sequencing of chrysophaentin producing Chrysophaeum taylorii.</title>
        <authorList>
            <person name="Davison J."/>
            <person name="Bewley C."/>
        </authorList>
    </citation>
    <scope>NUCLEOTIDE SEQUENCE</scope>
    <source>
        <strain evidence="9">NIES-1699</strain>
    </source>
</reference>
<evidence type="ECO:0000256" key="4">
    <source>
        <dbReference type="ARBA" id="ARBA00022833"/>
    </source>
</evidence>
<keyword evidence="2" id="KW-0479">Metal-binding</keyword>
<evidence type="ECO:0000256" key="7">
    <source>
        <dbReference type="SAM" id="MobiDB-lite"/>
    </source>
</evidence>
<evidence type="ECO:0000256" key="1">
    <source>
        <dbReference type="ARBA" id="ARBA00007416"/>
    </source>
</evidence>
<gene>
    <name evidence="9" type="ORF">CTAYLR_000987</name>
</gene>
<dbReference type="GO" id="GO:0008270">
    <property type="term" value="F:zinc ion binding"/>
    <property type="evidence" value="ECO:0007669"/>
    <property type="project" value="UniProtKB-KW"/>
</dbReference>
<keyword evidence="3" id="KW-0863">Zinc-finger</keyword>
<dbReference type="GO" id="GO:0005634">
    <property type="term" value="C:nucleus"/>
    <property type="evidence" value="ECO:0007669"/>
    <property type="project" value="UniProtKB-ARBA"/>
</dbReference>
<organism evidence="9 10">
    <name type="scientific">Chrysophaeum taylorii</name>
    <dbReference type="NCBI Taxonomy" id="2483200"/>
    <lineage>
        <taxon>Eukaryota</taxon>
        <taxon>Sar</taxon>
        <taxon>Stramenopiles</taxon>
        <taxon>Ochrophyta</taxon>
        <taxon>Pelagophyceae</taxon>
        <taxon>Pelagomonadales</taxon>
        <taxon>Pelagomonadaceae</taxon>
        <taxon>Chrysophaeum</taxon>
    </lineage>
</organism>
<evidence type="ECO:0000259" key="8">
    <source>
        <dbReference type="Pfam" id="PF09733"/>
    </source>
</evidence>
<evidence type="ECO:0000256" key="5">
    <source>
        <dbReference type="ARBA" id="ARBA00023015"/>
    </source>
</evidence>
<evidence type="ECO:0000256" key="2">
    <source>
        <dbReference type="ARBA" id="ARBA00022723"/>
    </source>
</evidence>
<dbReference type="PANTHER" id="PTHR22597">
    <property type="entry name" value="POLYCOMB GROUP PROTEIN"/>
    <property type="match status" value="1"/>
</dbReference>
<name>A0AAD7XQ18_9STRA</name>
<comment type="caution">
    <text evidence="9">The sequence shown here is derived from an EMBL/GenBank/DDBJ whole genome shotgun (WGS) entry which is preliminary data.</text>
</comment>
<dbReference type="GO" id="GO:0031490">
    <property type="term" value="F:chromatin DNA binding"/>
    <property type="evidence" value="ECO:0007669"/>
    <property type="project" value="TreeGrafter"/>
</dbReference>
<dbReference type="AlphaFoldDB" id="A0AAD7XQ18"/>
<sequence>MQSDGAFQAAHAPAAVWARHLAERHKANPLYLPKTLSYRRARPVPRRALGVGLELLVAENLGVDDKVGGKRRRTEKTPAVLCATLYRVIDHKSFLPLEALVPVTVTISDDNDEEEEEEEEESTRSSSACKVVVDKQQLAKALRFKTDVSKALEAKDDDLRICLQVFETGESFDAAWPSATTLAATPLDSETVRDCWPVAQHASTGPLRAASHALLVPVTAFAEPNLDASNPAARGGALRLRLEPRKSDSSGLALRAGAALVVAPADPPAPAEAPSHPTVHFHLLYQPKKGELSSRVETKTNGRCLWCDEYCGPDPRGLLAHVDAHHTPSLSFQCLADPKGHVHILALPRQLQDDDDEVGRDDDVENDFIFVGPPPPLPEIPEARGTDEASMRVASQLAARSPPKLYVPPPRQYYHSRTGAPIHPRLLATDYDSDDDVDETWRLELSDRLLDEFEDVTSPEKDFMKLWNAYVFNNPVRADRVVPAACLAFARTRGPAILKANLRHNFLLHLFHLWDNSLLAATHISDCLKALDDDDDDKREHDAAVRDRRRRRLFQEEEEEEEGPGEPGITRLINCNSPPQAAD</sequence>
<feature type="region of interest" description="Disordered" evidence="7">
    <location>
        <begin position="108"/>
        <end position="127"/>
    </location>
</feature>
<dbReference type="EMBL" id="JAQMWT010000330">
    <property type="protein sequence ID" value="KAJ8604488.1"/>
    <property type="molecule type" value="Genomic_DNA"/>
</dbReference>